<evidence type="ECO:0000313" key="2">
    <source>
        <dbReference type="Proteomes" id="UP000825598"/>
    </source>
</evidence>
<evidence type="ECO:0000313" key="1">
    <source>
        <dbReference type="EMBL" id="QZH66719.1"/>
    </source>
</evidence>
<protein>
    <submittedName>
        <fullName evidence="1">Uncharacterized protein</fullName>
    </submittedName>
</protein>
<accession>A0ACD1FI56</accession>
<proteinExistence type="predicted"/>
<keyword evidence="2" id="KW-1185">Reference proteome</keyword>
<gene>
    <name evidence="1" type="ORF">K6L26_03230</name>
</gene>
<sequence length="336" mass="34915">MVVMINRLHRSSQTLSVTSPARASLLTCGFTLATVTVATLNTPVASAEPVVRCRTLEGGGDYVCITETPTPTTSSTGSGSSGGGGLGAWFSEHAGVILFVIAVAAVIAIVAAVKSGTSKDKAAASEAELARGRQIAQAAHAAAVQLAHEEAAAQVPPREVYDPHNVGLAPPPMPAPKIPAAPATAPEDLQRYATFGWAVPWTQGTAFAAAVSRSGDITRIERAWVDACRLAGLGDTDEQGVFTPAATVVRVNGIEGSGDAWVAVDTRDYTVGAKQLDSVRDHLLRTARVESATPFQRDAARDWFITVLSMDAPAATQATAPAAEEVQGPRVDPRWS</sequence>
<organism evidence="1 2">
    <name type="scientific">Mycolicibacterium farcinogenes</name>
    <name type="common">Mycobacterium farcinogenes</name>
    <dbReference type="NCBI Taxonomy" id="1802"/>
    <lineage>
        <taxon>Bacteria</taxon>
        <taxon>Bacillati</taxon>
        <taxon>Actinomycetota</taxon>
        <taxon>Actinomycetes</taxon>
        <taxon>Mycobacteriales</taxon>
        <taxon>Mycobacteriaceae</taxon>
        <taxon>Mycolicibacterium</taxon>
    </lineage>
</organism>
<name>A0ACD1FI56_MYCFR</name>
<reference evidence="1" key="1">
    <citation type="submission" date="2021-07" db="EMBL/GenBank/DDBJ databases">
        <title>Complete Genome Sequences of Mycobacterium farcinogenes Isolated from Clinical Specimens from Patients in Thailand.</title>
        <authorList>
            <person name="Sodsai P."/>
        </authorList>
    </citation>
    <scope>NUCLEOTIDE SEQUENCE</scope>
    <source>
        <strain evidence="1">BKK/CU-MFGFA-001</strain>
    </source>
</reference>
<dbReference type="EMBL" id="CP081673">
    <property type="protein sequence ID" value="QZH66719.1"/>
    <property type="molecule type" value="Genomic_DNA"/>
</dbReference>
<dbReference type="Proteomes" id="UP000825598">
    <property type="component" value="Chromosome"/>
</dbReference>